<dbReference type="EMBL" id="JTAI01000013">
    <property type="protein sequence ID" value="PPS96732.1"/>
    <property type="molecule type" value="Genomic_DNA"/>
</dbReference>
<keyword evidence="1" id="KW-0464">Manganese</keyword>
<keyword evidence="1" id="KW-0378">Hydrolase</keyword>
<dbReference type="SMART" id="SM00332">
    <property type="entry name" value="PP2Cc"/>
    <property type="match status" value="1"/>
</dbReference>
<keyword evidence="1" id="KW-0904">Protein phosphatase</keyword>
<dbReference type="EC" id="3.1.3.16" evidence="1"/>
<evidence type="ECO:0000313" key="3">
    <source>
        <dbReference type="EMBL" id="CUV06277.1"/>
    </source>
</evidence>
<comment type="catalytic activity">
    <reaction evidence="1">
        <text>O-phospho-L-seryl-[protein] + H2O = L-seryl-[protein] + phosphate</text>
        <dbReference type="Rhea" id="RHEA:20629"/>
        <dbReference type="Rhea" id="RHEA-COMP:9863"/>
        <dbReference type="Rhea" id="RHEA-COMP:11604"/>
        <dbReference type="ChEBI" id="CHEBI:15377"/>
        <dbReference type="ChEBI" id="CHEBI:29999"/>
        <dbReference type="ChEBI" id="CHEBI:43474"/>
        <dbReference type="ChEBI" id="CHEBI:83421"/>
        <dbReference type="EC" id="3.1.3.16"/>
    </reaction>
</comment>
<comment type="cofactor">
    <cofactor evidence="1">
        <name>Mn(2+)</name>
        <dbReference type="ChEBI" id="CHEBI:29035"/>
    </cofactor>
</comment>
<gene>
    <name evidence="3" type="ORF">CHUDEA5_2900</name>
    <name evidence="4" type="ORF">GY17_00001479</name>
</gene>
<dbReference type="VEuPathDB" id="CryptoDB:GY17_00001479"/>
<dbReference type="InterPro" id="IPR001932">
    <property type="entry name" value="PPM-type_phosphatase-like_dom"/>
</dbReference>
<evidence type="ECO:0000256" key="1">
    <source>
        <dbReference type="RuleBase" id="RU366020"/>
    </source>
</evidence>
<reference evidence="3" key="2">
    <citation type="submission" date="2015-08" db="EMBL/GenBank/DDBJ databases">
        <authorList>
            <person name="Babu N.S."/>
            <person name="Beckwith C.J."/>
            <person name="Beseler K.G."/>
            <person name="Brison A."/>
            <person name="Carone J.V."/>
            <person name="Caskin T.P."/>
            <person name="Diamond M."/>
            <person name="Durham M.E."/>
            <person name="Foxe J.M."/>
            <person name="Go M."/>
            <person name="Henderson B.A."/>
            <person name="Jones I.B."/>
            <person name="McGettigan J.A."/>
            <person name="Micheletti S.J."/>
            <person name="Nasrallah M.E."/>
            <person name="Ortiz D."/>
            <person name="Piller C.R."/>
            <person name="Privatt S.R."/>
            <person name="Schneider S.L."/>
            <person name="Sharp S."/>
            <person name="Smith T.C."/>
            <person name="Stanton J.D."/>
            <person name="Ullery H.E."/>
            <person name="Wilson R.J."/>
            <person name="Serrano M.G."/>
            <person name="Buck G."/>
            <person name="Lee V."/>
            <person name="Wang Y."/>
            <person name="Carvalho R."/>
            <person name="Voegtly L."/>
            <person name="Shi R."/>
            <person name="Duckworth R."/>
            <person name="Johnson A."/>
            <person name="Loviza R."/>
            <person name="Walstead R."/>
            <person name="Shah Z."/>
            <person name="Kiflezghi M."/>
            <person name="Wade K."/>
            <person name="Ball S.L."/>
            <person name="Bradley K.W."/>
            <person name="Asai D.J."/>
            <person name="Bowman C.A."/>
            <person name="Russell D.A."/>
            <person name="Pope W.H."/>
            <person name="Jacobs-Sera D."/>
            <person name="Hendrix R.W."/>
            <person name="Hatfull G.F."/>
        </authorList>
    </citation>
    <scope>NUCLEOTIDE SEQUENCE [LARGE SCALE GENOMIC DNA]</scope>
</reference>
<dbReference type="GO" id="GO:0004722">
    <property type="term" value="F:protein serine/threonine phosphatase activity"/>
    <property type="evidence" value="ECO:0007669"/>
    <property type="project" value="UniProtKB-EC"/>
</dbReference>
<dbReference type="Pfam" id="PF00481">
    <property type="entry name" value="PP2C"/>
    <property type="match status" value="1"/>
</dbReference>
<comment type="similarity">
    <text evidence="1">Belongs to the PP2C family.</text>
</comment>
<dbReference type="Proteomes" id="UP000199752">
    <property type="component" value="Chromosome 5"/>
</dbReference>
<protein>
    <recommendedName>
        <fullName evidence="1">Protein phosphatase</fullName>
        <ecNumber evidence="1">3.1.3.16</ecNumber>
    </recommendedName>
</protein>
<reference evidence="4 5" key="3">
    <citation type="submission" date="2017-10" db="EMBL/GenBank/DDBJ databases">
        <title>Consistent, comparative and evidence-based genome annotation and re-annotation for the closely-related species, Cryptosporidium parvum, C. hominis and C. tyzzeri.</title>
        <authorList>
            <person name="Baptista R.P."/>
            <person name="Li Y."/>
            <person name="Sateriale A."/>
            <person name="Striepen B."/>
            <person name="Kissinger J.C."/>
        </authorList>
    </citation>
    <scope>NUCLEOTIDE SEQUENCE [LARGE SCALE GENOMIC DNA]</scope>
    <source>
        <strain evidence="4">30976</strain>
    </source>
</reference>
<dbReference type="Proteomes" id="UP001429100">
    <property type="component" value="Unassembled WGS sequence"/>
</dbReference>
<evidence type="ECO:0000259" key="2">
    <source>
        <dbReference type="PROSITE" id="PS51746"/>
    </source>
</evidence>
<accession>A0A0S4THR1</accession>
<organism evidence="3">
    <name type="scientific">Cryptosporidium hominis</name>
    <dbReference type="NCBI Taxonomy" id="237895"/>
    <lineage>
        <taxon>Eukaryota</taxon>
        <taxon>Sar</taxon>
        <taxon>Alveolata</taxon>
        <taxon>Apicomplexa</taxon>
        <taxon>Conoidasida</taxon>
        <taxon>Coccidia</taxon>
        <taxon>Eucoccidiorida</taxon>
        <taxon>Eimeriorina</taxon>
        <taxon>Cryptosporidiidae</taxon>
        <taxon>Cryptosporidium</taxon>
    </lineage>
</organism>
<evidence type="ECO:0000313" key="4">
    <source>
        <dbReference type="EMBL" id="PPS96732.1"/>
    </source>
</evidence>
<dbReference type="PANTHER" id="PTHR12320">
    <property type="entry name" value="PROTEIN PHOSPHATASE 2C"/>
    <property type="match status" value="1"/>
</dbReference>
<comment type="catalytic activity">
    <reaction evidence="1">
        <text>O-phospho-L-threonyl-[protein] + H2O = L-threonyl-[protein] + phosphate</text>
        <dbReference type="Rhea" id="RHEA:47004"/>
        <dbReference type="Rhea" id="RHEA-COMP:11060"/>
        <dbReference type="Rhea" id="RHEA-COMP:11605"/>
        <dbReference type="ChEBI" id="CHEBI:15377"/>
        <dbReference type="ChEBI" id="CHEBI:30013"/>
        <dbReference type="ChEBI" id="CHEBI:43474"/>
        <dbReference type="ChEBI" id="CHEBI:61977"/>
        <dbReference type="EC" id="3.1.3.16"/>
    </reaction>
</comment>
<dbReference type="VEuPathDB" id="CryptoDB:ChTU502y2012_374g0295"/>
<dbReference type="GO" id="GO:0046872">
    <property type="term" value="F:metal ion binding"/>
    <property type="evidence" value="ECO:0007669"/>
    <property type="project" value="UniProtKB-UniRule"/>
</dbReference>
<sequence length="428" mass="47711">MWNIASEFICGCFQQGSFAKKMLEDTAKELDITRADELSFFGAAISSQHELKQQKSSINADSWLVSWNLLGIADGVSSVESEGFDPSQLPSELLKNCVELCNIRENNRVQFDSVSQKIFNKNSIPFHSYEFLKHILCRSCSNCASYGSTTCLLCFLDGNQLWVSNVGDSQMIVLRPSKNEPKNLPPIPFIENPIERKPITGDPRRRLPSNVSVGGYDITARSEVQQHFFNCPHQLTIMPDINCSNDEILKRAANVSQSFRVDVNPGDLIIIGTDGIFDNIFDEDIIDIVNQARKRYSRVFDDNPIMVSDFIAKELLTYALKAANNVPSGSRARVTPFSEGALIDVNRHIEGGKPDDITVIVAFVAYSDRLSTRMSNISPEIYSGTSYLGSSAKFSNDMSTYIINGEKYSYSSISERFSILGGLTSKYK</sequence>
<dbReference type="PROSITE" id="PS51746">
    <property type="entry name" value="PPM_2"/>
    <property type="match status" value="1"/>
</dbReference>
<dbReference type="InterPro" id="IPR039123">
    <property type="entry name" value="PPTC7"/>
</dbReference>
<reference evidence="4 5" key="1">
    <citation type="submission" date="2014-11" db="EMBL/GenBank/DDBJ databases">
        <title>Comparative genomic analysis of Cryptosporidium hominis reveals occurrence of genetic recombination in virulent subtypes.</title>
        <authorList>
            <person name="Guo Y."/>
            <person name="Tang K."/>
            <person name="Frace M."/>
            <person name="Li N."/>
            <person name="Roellig D.M."/>
            <person name="Sammons S."/>
            <person name="Knipe K."/>
            <person name="Rowe L."/>
            <person name="Feng Y."/>
            <person name="Xiao L."/>
        </authorList>
    </citation>
    <scope>NUCLEOTIDE SEQUENCE [LARGE SCALE GENOMIC DNA]</scope>
    <source>
        <strain evidence="4">30976</strain>
    </source>
</reference>
<dbReference type="PANTHER" id="PTHR12320:SF1">
    <property type="entry name" value="PROTEIN PHOSPHATASE PTC7 HOMOLOG"/>
    <property type="match status" value="1"/>
</dbReference>
<dbReference type="Gene3D" id="3.60.40.10">
    <property type="entry name" value="PPM-type phosphatase domain"/>
    <property type="match status" value="1"/>
</dbReference>
<dbReference type="VEuPathDB" id="CryptoDB:CHUDEA5_2900"/>
<keyword evidence="1" id="KW-0460">Magnesium</keyword>
<name>A0A0S4THR1_CRYHO</name>
<dbReference type="SUPFAM" id="SSF81606">
    <property type="entry name" value="PP2C-like"/>
    <property type="match status" value="1"/>
</dbReference>
<dbReference type="VEuPathDB" id="CryptoDB:Chro.50083"/>
<comment type="cofactor">
    <cofactor evidence="1">
        <name>Mg(2+)</name>
        <dbReference type="ChEBI" id="CHEBI:18420"/>
    </cofactor>
</comment>
<proteinExistence type="inferred from homology"/>
<keyword evidence="5" id="KW-1185">Reference proteome</keyword>
<evidence type="ECO:0000313" key="5">
    <source>
        <dbReference type="Proteomes" id="UP001429100"/>
    </source>
</evidence>
<dbReference type="EMBL" id="LN877951">
    <property type="protein sequence ID" value="CUV06277.1"/>
    <property type="molecule type" value="Genomic_DNA"/>
</dbReference>
<dbReference type="OrthoDB" id="10266364at2759"/>
<dbReference type="AlphaFoldDB" id="A0A0S4THR1"/>
<feature type="domain" description="PPM-type phosphatase" evidence="2">
    <location>
        <begin position="46"/>
        <end position="364"/>
    </location>
</feature>
<keyword evidence="1" id="KW-0479">Metal-binding</keyword>
<dbReference type="InterPro" id="IPR036457">
    <property type="entry name" value="PPM-type-like_dom_sf"/>
</dbReference>